<reference evidence="1 2" key="1">
    <citation type="submission" date="2014-02" db="EMBL/GenBank/DDBJ databases">
        <authorList>
            <person name="Sears C."/>
            <person name="Carroll K."/>
            <person name="Sack B.R."/>
            <person name="Qadri F."/>
            <person name="Myers L.L."/>
            <person name="Chung G.-T."/>
            <person name="Escheverria P."/>
            <person name="Fraser C.M."/>
            <person name="Sadzewicz L."/>
            <person name="Shefchek K.A."/>
            <person name="Tallon L."/>
            <person name="Das S.P."/>
            <person name="Daugherty S."/>
            <person name="Mongodin E.F."/>
        </authorList>
    </citation>
    <scope>NUCLEOTIDE SEQUENCE [LARGE SCALE GENOMIC DNA]</scope>
    <source>
        <strain evidence="1 2">S36L11</strain>
    </source>
</reference>
<dbReference type="InterPro" id="IPR027417">
    <property type="entry name" value="P-loop_NTPase"/>
</dbReference>
<accession>A0A015YB54</accession>
<dbReference type="Proteomes" id="UP000022082">
    <property type="component" value="Unassembled WGS sequence"/>
</dbReference>
<name>A0A015YB54_BACFG</name>
<evidence type="ECO:0000313" key="1">
    <source>
        <dbReference type="EMBL" id="EXZ29177.1"/>
    </source>
</evidence>
<dbReference type="Gene3D" id="3.40.50.300">
    <property type="entry name" value="P-loop containing nucleotide triphosphate hydrolases"/>
    <property type="match status" value="1"/>
</dbReference>
<dbReference type="PATRIC" id="fig|1339327.3.peg.2252"/>
<dbReference type="EMBL" id="JGDJ01000170">
    <property type="protein sequence ID" value="EXZ29177.1"/>
    <property type="molecule type" value="Genomic_DNA"/>
</dbReference>
<protein>
    <recommendedName>
        <fullName evidence="3">ATP-binding protein</fullName>
    </recommendedName>
</protein>
<proteinExistence type="predicted"/>
<evidence type="ECO:0000313" key="2">
    <source>
        <dbReference type="Proteomes" id="UP000022082"/>
    </source>
</evidence>
<dbReference type="AlphaFoldDB" id="A0A015YB54"/>
<comment type="caution">
    <text evidence="1">The sequence shown here is derived from an EMBL/GenBank/DDBJ whole genome shotgun (WGS) entry which is preliminary data.</text>
</comment>
<evidence type="ECO:0008006" key="3">
    <source>
        <dbReference type="Google" id="ProtNLM"/>
    </source>
</evidence>
<organism evidence="1 2">
    <name type="scientific">Bacteroides fragilis str. S36L11</name>
    <dbReference type="NCBI Taxonomy" id="1339327"/>
    <lineage>
        <taxon>Bacteria</taxon>
        <taxon>Pseudomonadati</taxon>
        <taxon>Bacteroidota</taxon>
        <taxon>Bacteroidia</taxon>
        <taxon>Bacteroidales</taxon>
        <taxon>Bacteroidaceae</taxon>
        <taxon>Bacteroides</taxon>
    </lineage>
</organism>
<sequence>MSIKQLLSFGRPTSDPVPAKDRAEWFKECCRFVCSNFQIDKSNRNVMNQIFLYMEKDRSKLDPEKGILLCGPVGTGKSTIMQIMNRYRYFVSGQDKGGYPMGGFRIDSASFIANSFSMRGKDALELYTYNNGSPRMMCFDELGREPIPAKYFGTELNVMQYIFQCRYELRKEALTHATTNLSIKDLQLKYGAYIADRINEMFNVIELGGSSRR</sequence>
<dbReference type="SUPFAM" id="SSF52540">
    <property type="entry name" value="P-loop containing nucleoside triphosphate hydrolases"/>
    <property type="match status" value="1"/>
</dbReference>
<gene>
    <name evidence="1" type="ORF">M136_1608</name>
</gene>